<evidence type="ECO:0000256" key="10">
    <source>
        <dbReference type="ARBA" id="ARBA00022695"/>
    </source>
</evidence>
<evidence type="ECO:0000259" key="15">
    <source>
        <dbReference type="Pfam" id="PF26217"/>
    </source>
</evidence>
<evidence type="ECO:0000256" key="1">
    <source>
        <dbReference type="ARBA" id="ARBA00000063"/>
    </source>
</evidence>
<feature type="domain" description="GDPGP1-like C-terminal" evidence="14">
    <location>
        <begin position="377"/>
        <end position="527"/>
    </location>
</feature>
<comment type="subcellular location">
    <subcellularLocation>
        <location evidence="3">Cytoplasm</location>
    </subcellularLocation>
</comment>
<comment type="similarity">
    <text evidence="4">Belongs to the GDPGP1 family.</text>
</comment>
<dbReference type="Pfam" id="PF26216">
    <property type="entry name" value="GDPGP1_C"/>
    <property type="match status" value="1"/>
</dbReference>
<protein>
    <recommendedName>
        <fullName evidence="6">GDP-D-glucose phosphorylase 1</fullName>
        <ecNumber evidence="5">2.7.7.78</ecNumber>
    </recommendedName>
</protein>
<evidence type="ECO:0000256" key="9">
    <source>
        <dbReference type="ARBA" id="ARBA00022679"/>
    </source>
</evidence>
<keyword evidence="7" id="KW-0963">Cytoplasm</keyword>
<dbReference type="EMBL" id="MU069905">
    <property type="protein sequence ID" value="KAF5831988.1"/>
    <property type="molecule type" value="Genomic_DNA"/>
</dbReference>
<reference evidence="16" key="1">
    <citation type="submission" date="2017-08" db="EMBL/GenBank/DDBJ databases">
        <authorList>
            <person name="Polle J.E."/>
            <person name="Barry K."/>
            <person name="Cushman J."/>
            <person name="Schmutz J."/>
            <person name="Tran D."/>
            <person name="Hathwaick L.T."/>
            <person name="Yim W.C."/>
            <person name="Jenkins J."/>
            <person name="Mckie-Krisberg Z.M."/>
            <person name="Prochnik S."/>
            <person name="Lindquist E."/>
            <person name="Dockter R.B."/>
            <person name="Adam C."/>
            <person name="Molina H."/>
            <person name="Bunkerborg J."/>
            <person name="Jin E."/>
            <person name="Buchheim M."/>
            <person name="Magnuson J."/>
        </authorList>
    </citation>
    <scope>NUCLEOTIDE SEQUENCE</scope>
    <source>
        <strain evidence="16">CCAP 19/18</strain>
    </source>
</reference>
<evidence type="ECO:0000256" key="2">
    <source>
        <dbReference type="ARBA" id="ARBA00003049"/>
    </source>
</evidence>
<dbReference type="EC" id="2.7.7.78" evidence="5"/>
<evidence type="ECO:0000256" key="4">
    <source>
        <dbReference type="ARBA" id="ARBA00006451"/>
    </source>
</evidence>
<dbReference type="Proteomes" id="UP000815325">
    <property type="component" value="Unassembled WGS sequence"/>
</dbReference>
<dbReference type="PANTHER" id="PTHR20884:SF8">
    <property type="entry name" value="GDP-D-GLUCOSE PHOSPHORYLASE 1"/>
    <property type="match status" value="1"/>
</dbReference>
<sequence length="530" mass="58027">MLQQVTQQQQQLQQQQQQQQQLDGNVCNSSMSRSNSNHLTLKRVATVVSMKQLAQDDSGGSGGNAPPSNPESISQCQGARLPMYIYADHAPSKMQRIPSYSRWDVGIEDADTSSPLCPCVDDASDDSDQAYWTKPSAQAYSSDGAVPCMPSSPYLGDDPMSSSVTNSAELGTVTGRSLLDTVLLALWEDCAEKGLFRYDVTACATKVVPGMFGFIAQLNEGRASNKRPTEVVVDKVCQPFTEAKFNFKKAYLKEVLFQFEPRSASGAHINDPSAMANKDDEASYEPLLLDSAAASNSPNLVLINVSPIEYGHVLLVPRVLDSLPQAATSATFMQALHFAREADNPYFRVGYNSLGAYATINHLHFQAYYLAAPFPCERAPTALLSRQQTARLSPNLAVSRLASYPVRGFAIEVLSSAVGALEEAAELVGYMVSTMQRADIPHNVLITDSGMRIFIWPQRYAEAQALGQVPAEQLDTGVNPAVFEIAGHMVLKRATDYENIDQDWAWRLLEQVSLSEERFLALVNTIFGKE</sequence>
<keyword evidence="17" id="KW-1185">Reference proteome</keyword>
<evidence type="ECO:0000256" key="11">
    <source>
        <dbReference type="ARBA" id="ARBA00022741"/>
    </source>
</evidence>
<feature type="region of interest" description="Disordered" evidence="13">
    <location>
        <begin position="54"/>
        <end position="75"/>
    </location>
</feature>
<evidence type="ECO:0000256" key="7">
    <source>
        <dbReference type="ARBA" id="ARBA00022490"/>
    </source>
</evidence>
<evidence type="ECO:0000256" key="5">
    <source>
        <dbReference type="ARBA" id="ARBA00012507"/>
    </source>
</evidence>
<evidence type="ECO:0000256" key="6">
    <source>
        <dbReference type="ARBA" id="ARBA00018857"/>
    </source>
</evidence>
<comment type="catalytic activity">
    <reaction evidence="1">
        <text>GDP-alpha-D-glucose + phosphate = alpha-D-glucose 1-phosphate + GDP + H(+)</text>
        <dbReference type="Rhea" id="RHEA:30387"/>
        <dbReference type="ChEBI" id="CHEBI:15378"/>
        <dbReference type="ChEBI" id="CHEBI:43474"/>
        <dbReference type="ChEBI" id="CHEBI:58189"/>
        <dbReference type="ChEBI" id="CHEBI:58601"/>
        <dbReference type="ChEBI" id="CHEBI:62230"/>
        <dbReference type="EC" id="2.7.7.78"/>
    </reaction>
</comment>
<keyword evidence="10" id="KW-0548">Nucleotidyltransferase</keyword>
<comment type="caution">
    <text evidence="16">The sequence shown here is derived from an EMBL/GenBank/DDBJ whole genome shotgun (WGS) entry which is preliminary data.</text>
</comment>
<proteinExistence type="inferred from homology"/>
<evidence type="ECO:0000259" key="14">
    <source>
        <dbReference type="Pfam" id="PF26216"/>
    </source>
</evidence>
<evidence type="ECO:0000256" key="8">
    <source>
        <dbReference type="ARBA" id="ARBA00022658"/>
    </source>
</evidence>
<evidence type="ECO:0000256" key="3">
    <source>
        <dbReference type="ARBA" id="ARBA00004496"/>
    </source>
</evidence>
<organism evidence="16 17">
    <name type="scientific">Dunaliella salina</name>
    <name type="common">Green alga</name>
    <name type="synonym">Protococcus salinus</name>
    <dbReference type="NCBI Taxonomy" id="3046"/>
    <lineage>
        <taxon>Eukaryota</taxon>
        <taxon>Viridiplantae</taxon>
        <taxon>Chlorophyta</taxon>
        <taxon>core chlorophytes</taxon>
        <taxon>Chlorophyceae</taxon>
        <taxon>CS clade</taxon>
        <taxon>Chlamydomonadales</taxon>
        <taxon>Dunaliellaceae</taxon>
        <taxon>Dunaliella</taxon>
    </lineage>
</organism>
<gene>
    <name evidence="16" type="ORF">DUNSADRAFT_12303</name>
</gene>
<dbReference type="Pfam" id="PF26217">
    <property type="entry name" value="GDPGP1_N"/>
    <property type="match status" value="1"/>
</dbReference>
<accession>A0ABQ7GBT7</accession>
<comment type="function">
    <text evidence="2">Specific and highly efficient GDP-D-glucose phosphorylase regulating the levels of GDP-D-glucose in cells.</text>
</comment>
<keyword evidence="8" id="KW-0344">Guanine-nucleotide releasing factor</keyword>
<dbReference type="InterPro" id="IPR026506">
    <property type="entry name" value="GDPGP"/>
</dbReference>
<keyword evidence="11" id="KW-0547">Nucleotide-binding</keyword>
<evidence type="ECO:0000313" key="17">
    <source>
        <dbReference type="Proteomes" id="UP000815325"/>
    </source>
</evidence>
<feature type="domain" description="GDPGP1-like N-terminal" evidence="15">
    <location>
        <begin position="179"/>
        <end position="368"/>
    </location>
</feature>
<evidence type="ECO:0000256" key="12">
    <source>
        <dbReference type="ARBA" id="ARBA00022801"/>
    </source>
</evidence>
<dbReference type="PANTHER" id="PTHR20884">
    <property type="entry name" value="GDP-D-GLUCOSE PHOSPHORYLASE 1"/>
    <property type="match status" value="1"/>
</dbReference>
<keyword evidence="9" id="KW-0808">Transferase</keyword>
<dbReference type="InterPro" id="IPR058866">
    <property type="entry name" value="GDPGP1_N"/>
</dbReference>
<dbReference type="InterPro" id="IPR058865">
    <property type="entry name" value="GDPGP1_C"/>
</dbReference>
<name>A0ABQ7GBT7_DUNSA</name>
<keyword evidence="12" id="KW-0378">Hydrolase</keyword>
<evidence type="ECO:0000313" key="16">
    <source>
        <dbReference type="EMBL" id="KAF5831988.1"/>
    </source>
</evidence>
<evidence type="ECO:0000256" key="13">
    <source>
        <dbReference type="SAM" id="MobiDB-lite"/>
    </source>
</evidence>